<dbReference type="InterPro" id="IPR019479">
    <property type="entry name" value="Peroxiredoxin_C"/>
</dbReference>
<dbReference type="PANTHER" id="PTHR10681">
    <property type="entry name" value="THIOREDOXIN PEROXIDASE"/>
    <property type="match status" value="1"/>
</dbReference>
<evidence type="ECO:0000313" key="7">
    <source>
        <dbReference type="EMBL" id="CAD9421784.1"/>
    </source>
</evidence>
<dbReference type="GO" id="GO:0042744">
    <property type="term" value="P:hydrogen peroxide catabolic process"/>
    <property type="evidence" value="ECO:0007669"/>
    <property type="project" value="TreeGrafter"/>
</dbReference>
<dbReference type="Gene3D" id="3.40.30.10">
    <property type="entry name" value="Glutaredoxin"/>
    <property type="match status" value="1"/>
</dbReference>
<keyword evidence="1 5" id="KW-0575">Peroxidase</keyword>
<comment type="similarity">
    <text evidence="5">Belongs to the peroxiredoxin family.</text>
</comment>
<evidence type="ECO:0000256" key="2">
    <source>
        <dbReference type="ARBA" id="ARBA00022862"/>
    </source>
</evidence>
<keyword evidence="2 5" id="KW-0049">Antioxidant</keyword>
<proteinExistence type="inferred from homology"/>
<dbReference type="GO" id="GO:0045454">
    <property type="term" value="P:cell redox homeostasis"/>
    <property type="evidence" value="ECO:0007669"/>
    <property type="project" value="TreeGrafter"/>
</dbReference>
<dbReference type="PANTHER" id="PTHR10681:SF121">
    <property type="entry name" value="ALKYL HYDROPEROXIDE REDUCTASE C"/>
    <property type="match status" value="1"/>
</dbReference>
<dbReference type="InterPro" id="IPR000866">
    <property type="entry name" value="AhpC/TSA"/>
</dbReference>
<dbReference type="InterPro" id="IPR013766">
    <property type="entry name" value="Thioredoxin_domain"/>
</dbReference>
<comment type="function">
    <text evidence="5">Thiol-specific peroxidase that catalyzes the reduction of hydrogen peroxide and organic hydroperoxides to water and alcohols, respectively.</text>
</comment>
<dbReference type="Gene3D" id="3.30.1020.10">
    <property type="entry name" value="Antioxidant, Horf6, Chain A, domain2"/>
    <property type="match status" value="1"/>
</dbReference>
<keyword evidence="4 5" id="KW-0676">Redox-active center</keyword>
<evidence type="ECO:0000256" key="5">
    <source>
        <dbReference type="PIRNR" id="PIRNR000239"/>
    </source>
</evidence>
<dbReference type="EMBL" id="HBGT01019263">
    <property type="protein sequence ID" value="CAD9421784.1"/>
    <property type="molecule type" value="Transcribed_RNA"/>
</dbReference>
<organism evidence="7">
    <name type="scientific">Florenciella parvula</name>
    <dbReference type="NCBI Taxonomy" id="236787"/>
    <lineage>
        <taxon>Eukaryota</taxon>
        <taxon>Sar</taxon>
        <taxon>Stramenopiles</taxon>
        <taxon>Ochrophyta</taxon>
        <taxon>Dictyochophyceae</taxon>
        <taxon>Florenciellales</taxon>
        <taxon>Florenciella</taxon>
    </lineage>
</organism>
<dbReference type="SUPFAM" id="SSF52833">
    <property type="entry name" value="Thioredoxin-like"/>
    <property type="match status" value="1"/>
</dbReference>
<dbReference type="GO" id="GO:0006979">
    <property type="term" value="P:response to oxidative stress"/>
    <property type="evidence" value="ECO:0007669"/>
    <property type="project" value="TreeGrafter"/>
</dbReference>
<dbReference type="PIRSF" id="PIRSF000239">
    <property type="entry name" value="AHPC"/>
    <property type="match status" value="1"/>
</dbReference>
<dbReference type="Pfam" id="PF00578">
    <property type="entry name" value="AhpC-TSA"/>
    <property type="match status" value="1"/>
</dbReference>
<feature type="domain" description="Thioredoxin" evidence="6">
    <location>
        <begin position="20"/>
        <end position="180"/>
    </location>
</feature>
<gene>
    <name evidence="7" type="ORF">FPAR1323_LOCUS10154</name>
</gene>
<dbReference type="PROSITE" id="PS51352">
    <property type="entry name" value="THIOREDOXIN_2"/>
    <property type="match status" value="1"/>
</dbReference>
<keyword evidence="3 5" id="KW-0560">Oxidoreductase</keyword>
<evidence type="ECO:0000256" key="4">
    <source>
        <dbReference type="ARBA" id="ARBA00023284"/>
    </source>
</evidence>
<reference evidence="7" key="1">
    <citation type="submission" date="2021-01" db="EMBL/GenBank/DDBJ databases">
        <authorList>
            <person name="Corre E."/>
            <person name="Pelletier E."/>
            <person name="Niang G."/>
            <person name="Scheremetjew M."/>
            <person name="Finn R."/>
            <person name="Kale V."/>
            <person name="Holt S."/>
            <person name="Cochrane G."/>
            <person name="Meng A."/>
            <person name="Brown T."/>
            <person name="Cohen L."/>
        </authorList>
    </citation>
    <scope>NUCLEOTIDE SEQUENCE</scope>
    <source>
        <strain evidence="7">RCC1693</strain>
    </source>
</reference>
<dbReference type="GO" id="GO:0008379">
    <property type="term" value="F:thioredoxin peroxidase activity"/>
    <property type="evidence" value="ECO:0007669"/>
    <property type="project" value="TreeGrafter"/>
</dbReference>
<dbReference type="GO" id="GO:0005829">
    <property type="term" value="C:cytosol"/>
    <property type="evidence" value="ECO:0007669"/>
    <property type="project" value="TreeGrafter"/>
</dbReference>
<protein>
    <recommendedName>
        <fullName evidence="6">Thioredoxin domain-containing protein</fullName>
    </recommendedName>
</protein>
<sequence>MAMAADDMYEDEVDLRTPLLQLGDDVPNFSCETTQGFVTLHDTIQGKWVMIFTMPKNLDPISVSALAAVAKLKEEFDARNVSVYGLGVDSKMNHKVWVSDTYELQEERVNFPIIVDDKAQISKAFGLVRPNETDFMHALVPCMLCVVIDPDLKMQYMAHYPMSTGHNYKEVLRVIDSLQLTREHPVCTPANWMVGEDIFIKAEVSLNEASERFVKGFLEIRNWFRLTAVPD</sequence>
<dbReference type="InterPro" id="IPR024706">
    <property type="entry name" value="Peroxiredoxin_AhpC-typ"/>
</dbReference>
<dbReference type="GO" id="GO:0033554">
    <property type="term" value="P:cellular response to stress"/>
    <property type="evidence" value="ECO:0007669"/>
    <property type="project" value="TreeGrafter"/>
</dbReference>
<dbReference type="Pfam" id="PF10417">
    <property type="entry name" value="1-cysPrx_C"/>
    <property type="match status" value="1"/>
</dbReference>
<evidence type="ECO:0000256" key="3">
    <source>
        <dbReference type="ARBA" id="ARBA00023002"/>
    </source>
</evidence>
<dbReference type="AlphaFoldDB" id="A0A7S2CC88"/>
<dbReference type="InterPro" id="IPR036249">
    <property type="entry name" value="Thioredoxin-like_sf"/>
</dbReference>
<name>A0A7S2CC88_9STRA</name>
<evidence type="ECO:0000259" key="6">
    <source>
        <dbReference type="PROSITE" id="PS51352"/>
    </source>
</evidence>
<accession>A0A7S2CC88</accession>
<dbReference type="InterPro" id="IPR050217">
    <property type="entry name" value="Peroxiredoxin"/>
</dbReference>
<evidence type="ECO:0000256" key="1">
    <source>
        <dbReference type="ARBA" id="ARBA00022559"/>
    </source>
</evidence>